<evidence type="ECO:0000256" key="1">
    <source>
        <dbReference type="SAM" id="Phobius"/>
    </source>
</evidence>
<dbReference type="Proteomes" id="UP001480595">
    <property type="component" value="Unassembled WGS sequence"/>
</dbReference>
<dbReference type="EMBL" id="JAQQWL010000004">
    <property type="protein sequence ID" value="KAK8075991.1"/>
    <property type="molecule type" value="Genomic_DNA"/>
</dbReference>
<sequence>MADNNNNNQADPSTFLPWLHLLSAVDLLVAAVIIGSAGRPIRAVPQEGGQGNPRGCPGRRLVSAAGDPAPARRACAEAGAPMSVIWDNLDAWQNAGLDLDLNWAQTFPRLRDKTRPLFVRPIYYASVFGRTDIMREIWARGASLDGLDRWIVPSFERKWSLINLVDDDWHASGGPGYRALATCSYTTKTSPQDSTAMTDYLAEICQKSLETTGFAVPLHHWYGLDDLVARASEPLAMKNATKIINTFVPRSASMGGHLYNYRGWDMLQQALNSDTGVPKTVRWLVVDAQVPISHTTQRALQNLAGSDKPPEGYAGPDPAVNRANLASLMMRIGPNEICPAIVWGNRKYYDVRPIDILQWDTVALVELVGRGGVDLFLANGYTRDTIVRIWRERRTDSLRITTQNKRVAELMRCEAFSYDIRRRILHWCTLNRTNNVPNVIPDV</sequence>
<keyword evidence="3" id="KW-1185">Reference proteome</keyword>
<keyword evidence="1" id="KW-1133">Transmembrane helix</keyword>
<evidence type="ECO:0000313" key="3">
    <source>
        <dbReference type="Proteomes" id="UP001480595"/>
    </source>
</evidence>
<protein>
    <submittedName>
        <fullName evidence="2">Uncharacterized protein</fullName>
    </submittedName>
</protein>
<keyword evidence="1" id="KW-0472">Membrane</keyword>
<feature type="transmembrane region" description="Helical" evidence="1">
    <location>
        <begin position="15"/>
        <end position="34"/>
    </location>
</feature>
<keyword evidence="1" id="KW-0812">Transmembrane</keyword>
<comment type="caution">
    <text evidence="2">The sequence shown here is derived from an EMBL/GenBank/DDBJ whole genome shotgun (WGS) entry which is preliminary data.</text>
</comment>
<evidence type="ECO:0000313" key="2">
    <source>
        <dbReference type="EMBL" id="KAK8075991.1"/>
    </source>
</evidence>
<proteinExistence type="predicted"/>
<dbReference type="GeneID" id="92087735"/>
<name>A0ABR1VXK2_9PEZI</name>
<accession>A0ABR1VXK2</accession>
<gene>
    <name evidence="2" type="ORF">PG994_003263</name>
</gene>
<reference evidence="2 3" key="1">
    <citation type="submission" date="2023-01" db="EMBL/GenBank/DDBJ databases">
        <title>Analysis of 21 Apiospora genomes using comparative genomics revels a genus with tremendous synthesis potential of carbohydrate active enzymes and secondary metabolites.</title>
        <authorList>
            <person name="Sorensen T."/>
        </authorList>
    </citation>
    <scope>NUCLEOTIDE SEQUENCE [LARGE SCALE GENOMIC DNA]</scope>
    <source>
        <strain evidence="2 3">CBS 135458</strain>
    </source>
</reference>
<dbReference type="RefSeq" id="XP_066718950.1">
    <property type="nucleotide sequence ID" value="XM_066854672.1"/>
</dbReference>
<organism evidence="2 3">
    <name type="scientific">Apiospora phragmitis</name>
    <dbReference type="NCBI Taxonomy" id="2905665"/>
    <lineage>
        <taxon>Eukaryota</taxon>
        <taxon>Fungi</taxon>
        <taxon>Dikarya</taxon>
        <taxon>Ascomycota</taxon>
        <taxon>Pezizomycotina</taxon>
        <taxon>Sordariomycetes</taxon>
        <taxon>Xylariomycetidae</taxon>
        <taxon>Amphisphaeriales</taxon>
        <taxon>Apiosporaceae</taxon>
        <taxon>Apiospora</taxon>
    </lineage>
</organism>